<evidence type="ECO:0000313" key="1">
    <source>
        <dbReference type="EMBL" id="KAA3462331.1"/>
    </source>
</evidence>
<name>A0A5B6UW68_9ROSI</name>
<gene>
    <name evidence="1" type="ORF">EPI10_028824</name>
</gene>
<comment type="caution">
    <text evidence="1">The sequence shown here is derived from an EMBL/GenBank/DDBJ whole genome shotgun (WGS) entry which is preliminary data.</text>
</comment>
<organism evidence="1 2">
    <name type="scientific">Gossypium australe</name>
    <dbReference type="NCBI Taxonomy" id="47621"/>
    <lineage>
        <taxon>Eukaryota</taxon>
        <taxon>Viridiplantae</taxon>
        <taxon>Streptophyta</taxon>
        <taxon>Embryophyta</taxon>
        <taxon>Tracheophyta</taxon>
        <taxon>Spermatophyta</taxon>
        <taxon>Magnoliopsida</taxon>
        <taxon>eudicotyledons</taxon>
        <taxon>Gunneridae</taxon>
        <taxon>Pentapetalae</taxon>
        <taxon>rosids</taxon>
        <taxon>malvids</taxon>
        <taxon>Malvales</taxon>
        <taxon>Malvaceae</taxon>
        <taxon>Malvoideae</taxon>
        <taxon>Gossypium</taxon>
    </lineage>
</organism>
<sequence>MSIGGRKVLIKAVLQIIPITQIFTCSIIVAEKSREKRFALQSLCFSKDEGGMRFCDLSKFNIAILFENSSSLTSRLIRANYYQNSNFLEALFGSNPLLVWRSIWCSKALLSSGLRKRIGSGQLVSIWQDYWLLCKDQAKITTIWVVELILEEEDSI</sequence>
<reference evidence="2" key="1">
    <citation type="journal article" date="2019" name="Plant Biotechnol. J.">
        <title>Genome sequencing of the Australian wild diploid species Gossypium australe highlights disease resistance and delayed gland morphogenesis.</title>
        <authorList>
            <person name="Cai Y."/>
            <person name="Cai X."/>
            <person name="Wang Q."/>
            <person name="Wang P."/>
            <person name="Zhang Y."/>
            <person name="Cai C."/>
            <person name="Xu Y."/>
            <person name="Wang K."/>
            <person name="Zhou Z."/>
            <person name="Wang C."/>
            <person name="Geng S."/>
            <person name="Li B."/>
            <person name="Dong Q."/>
            <person name="Hou Y."/>
            <person name="Wang H."/>
            <person name="Ai P."/>
            <person name="Liu Z."/>
            <person name="Yi F."/>
            <person name="Sun M."/>
            <person name="An G."/>
            <person name="Cheng J."/>
            <person name="Zhang Y."/>
            <person name="Shi Q."/>
            <person name="Xie Y."/>
            <person name="Shi X."/>
            <person name="Chang Y."/>
            <person name="Huang F."/>
            <person name="Chen Y."/>
            <person name="Hong S."/>
            <person name="Mi L."/>
            <person name="Sun Q."/>
            <person name="Zhang L."/>
            <person name="Zhou B."/>
            <person name="Peng R."/>
            <person name="Zhang X."/>
            <person name="Liu F."/>
        </authorList>
    </citation>
    <scope>NUCLEOTIDE SEQUENCE [LARGE SCALE GENOMIC DNA]</scope>
    <source>
        <strain evidence="2">cv. PA1801</strain>
    </source>
</reference>
<dbReference type="AlphaFoldDB" id="A0A5B6UW68"/>
<dbReference type="EMBL" id="SMMG02000009">
    <property type="protein sequence ID" value="KAA3462331.1"/>
    <property type="molecule type" value="Genomic_DNA"/>
</dbReference>
<dbReference type="Proteomes" id="UP000325315">
    <property type="component" value="Unassembled WGS sequence"/>
</dbReference>
<evidence type="ECO:0000313" key="2">
    <source>
        <dbReference type="Proteomes" id="UP000325315"/>
    </source>
</evidence>
<keyword evidence="2" id="KW-1185">Reference proteome</keyword>
<dbReference type="OrthoDB" id="988822at2759"/>
<keyword evidence="1" id="KW-0548">Nucleotidyltransferase</keyword>
<accession>A0A5B6UW68</accession>
<keyword evidence="1" id="KW-0808">Transferase</keyword>
<dbReference type="GO" id="GO:0003964">
    <property type="term" value="F:RNA-directed DNA polymerase activity"/>
    <property type="evidence" value="ECO:0007669"/>
    <property type="project" value="UniProtKB-KW"/>
</dbReference>
<keyword evidence="1" id="KW-0695">RNA-directed DNA polymerase</keyword>
<proteinExistence type="predicted"/>
<protein>
    <submittedName>
        <fullName evidence="1">Reverse transcriptase</fullName>
    </submittedName>
</protein>